<organism evidence="2 3">
    <name type="scientific">Streptomyces luteoverticillatus</name>
    <name type="common">Streptoverticillium luteoverticillatus</name>
    <dbReference type="NCBI Taxonomy" id="66425"/>
    <lineage>
        <taxon>Bacteria</taxon>
        <taxon>Bacillati</taxon>
        <taxon>Actinomycetota</taxon>
        <taxon>Actinomycetes</taxon>
        <taxon>Kitasatosporales</taxon>
        <taxon>Streptomycetaceae</taxon>
        <taxon>Streptomyces</taxon>
    </lineage>
</organism>
<reference evidence="2 3" key="1">
    <citation type="submission" date="2018-12" db="EMBL/GenBank/DDBJ databases">
        <title>The whole draft genome of Streptomyce luteoverticillatus CGMCC 15060.</title>
        <authorList>
            <person name="Feng Z."/>
            <person name="Chen G."/>
            <person name="Zhang J."/>
            <person name="Zhu H."/>
            <person name="Yu X."/>
            <person name="Zhang W."/>
            <person name="Zhang X."/>
        </authorList>
    </citation>
    <scope>NUCLEOTIDE SEQUENCE [LARGE SCALE GENOMIC DNA]</scope>
    <source>
        <strain evidence="2 3">CGMCC 15060</strain>
    </source>
</reference>
<feature type="compositionally biased region" description="Basic and acidic residues" evidence="1">
    <location>
        <begin position="1"/>
        <end position="14"/>
    </location>
</feature>
<dbReference type="Proteomes" id="UP000267900">
    <property type="component" value="Chromosome"/>
</dbReference>
<name>A0A3Q9FSX0_STRLT</name>
<proteinExistence type="predicted"/>
<dbReference type="EMBL" id="CP034587">
    <property type="protein sequence ID" value="AZQ69897.1"/>
    <property type="molecule type" value="Genomic_DNA"/>
</dbReference>
<dbReference type="AlphaFoldDB" id="A0A3Q9FSX0"/>
<keyword evidence="3" id="KW-1185">Reference proteome</keyword>
<evidence type="ECO:0000313" key="2">
    <source>
        <dbReference type="EMBL" id="AZQ69897.1"/>
    </source>
</evidence>
<evidence type="ECO:0000256" key="1">
    <source>
        <dbReference type="SAM" id="MobiDB-lite"/>
    </source>
</evidence>
<evidence type="ECO:0000313" key="3">
    <source>
        <dbReference type="Proteomes" id="UP000267900"/>
    </source>
</evidence>
<accession>A0A3Q9FSX0</accession>
<sequence>MDSSRERDPYRDDGDYVEDMTEETLGQREQSRQSMQGGQQDERRRRLNDDLNDNLSDDRDGLDDLDDLP</sequence>
<feature type="compositionally biased region" description="Acidic residues" evidence="1">
    <location>
        <begin position="60"/>
        <end position="69"/>
    </location>
</feature>
<feature type="compositionally biased region" description="Basic and acidic residues" evidence="1">
    <location>
        <begin position="40"/>
        <end position="49"/>
    </location>
</feature>
<gene>
    <name evidence="2" type="ORF">EKH77_00490</name>
</gene>
<protein>
    <submittedName>
        <fullName evidence="2">Uncharacterized protein</fullName>
    </submittedName>
</protein>
<feature type="region of interest" description="Disordered" evidence="1">
    <location>
        <begin position="1"/>
        <end position="69"/>
    </location>
</feature>
<dbReference type="RefSeq" id="WP_126912462.1">
    <property type="nucleotide sequence ID" value="NZ_CP034587.1"/>
</dbReference>